<accession>A0A2A6C8X2</accession>
<dbReference type="SUPFAM" id="SSF143990">
    <property type="entry name" value="YbiA-like"/>
    <property type="match status" value="1"/>
</dbReference>
<dbReference type="Proteomes" id="UP000005239">
    <property type="component" value="Unassembled WGS sequence"/>
</dbReference>
<name>A0A2A6C8X2_PRIPA</name>
<reference evidence="2" key="1">
    <citation type="journal article" date="2008" name="Nat. Genet.">
        <title>The Pristionchus pacificus genome provides a unique perspective on nematode lifestyle and parasitism.</title>
        <authorList>
            <person name="Dieterich C."/>
            <person name="Clifton S.W."/>
            <person name="Schuster L.N."/>
            <person name="Chinwalla A."/>
            <person name="Delehaunty K."/>
            <person name="Dinkelacker I."/>
            <person name="Fulton L."/>
            <person name="Fulton R."/>
            <person name="Godfrey J."/>
            <person name="Minx P."/>
            <person name="Mitreva M."/>
            <person name="Roeseler W."/>
            <person name="Tian H."/>
            <person name="Witte H."/>
            <person name="Yang S.P."/>
            <person name="Wilson R.K."/>
            <person name="Sommer R.J."/>
        </authorList>
    </citation>
    <scope>NUCLEOTIDE SEQUENCE [LARGE SCALE GENOMIC DNA]</scope>
    <source>
        <strain evidence="2">PS312</strain>
    </source>
</reference>
<reference evidence="1" key="2">
    <citation type="submission" date="2022-06" db="UniProtKB">
        <authorList>
            <consortium name="EnsemblMetazoa"/>
        </authorList>
    </citation>
    <scope>IDENTIFICATION</scope>
    <source>
        <strain evidence="1">PS312</strain>
    </source>
</reference>
<evidence type="ECO:0000313" key="1">
    <source>
        <dbReference type="EnsemblMetazoa" id="PPA03060.1"/>
    </source>
</evidence>
<dbReference type="InterPro" id="IPR037238">
    <property type="entry name" value="YbiA-like_sf"/>
</dbReference>
<evidence type="ECO:0000313" key="2">
    <source>
        <dbReference type="Proteomes" id="UP000005239"/>
    </source>
</evidence>
<accession>A0A8R1YC44</accession>
<proteinExistence type="predicted"/>
<dbReference type="EnsemblMetazoa" id="PPA03060.1">
    <property type="protein sequence ID" value="PPA03060.1"/>
    <property type="gene ID" value="WBGene00092614"/>
</dbReference>
<dbReference type="Gene3D" id="1.10.357.40">
    <property type="entry name" value="YbiA-like"/>
    <property type="match status" value="1"/>
</dbReference>
<gene>
    <name evidence="1" type="primary">WBGene00092614</name>
</gene>
<keyword evidence="2" id="KW-1185">Reference proteome</keyword>
<dbReference type="AlphaFoldDB" id="A0A2A6C8X2"/>
<organism evidence="1 2">
    <name type="scientific">Pristionchus pacificus</name>
    <name type="common">Parasitic nematode worm</name>
    <dbReference type="NCBI Taxonomy" id="54126"/>
    <lineage>
        <taxon>Eukaryota</taxon>
        <taxon>Metazoa</taxon>
        <taxon>Ecdysozoa</taxon>
        <taxon>Nematoda</taxon>
        <taxon>Chromadorea</taxon>
        <taxon>Rhabditida</taxon>
        <taxon>Rhabditina</taxon>
        <taxon>Diplogasteromorpha</taxon>
        <taxon>Diplogasteroidea</taxon>
        <taxon>Neodiplogasteridae</taxon>
        <taxon>Pristionchus</taxon>
    </lineage>
</organism>
<sequence length="733" mass="79364">MPDSAEDPPPAASAAPAAVPSTLEVVEAWRAKCSSLAEHSSDALVPVLAKGFDALATDLRPGASHNEFLRTLGSLDLERANSLQFDGRKHTPVRALTYGLLEAVHRTLEEMSGKGWTPGWVKPELAGRPINIQLGGGREAAAAAAAAAEAAAAVCPTLSQSQTTTATAQIEDEHRLPLFASSLSDVDLVVKREEPEEDEEEERLPRSQMSRACAARSDFPLASDSFPGFGAEIMDEDDQEEEAAADLMADQIGLMRARGLPMGEPSSAGGGAMLHRTTPRPQLLRRGRALGKPRGSMGCTLCDWHAGNSLSAVIAHLKLRHGTTPAAAGVHFRCRACGHASRSNHHNRACGTPAFRVVRDEDETFVPYSARLTVGSPSPGDYIVLRMNAVLRAVVNSDFHPSSQQNVAALYAAIAEAQPSMIDNTHNLALVNMARSFAVVMEEAINHRAAQHNNNNNQPAPSLFDTNNYIAPAVQENRPTRLLGFGPPSTTPRAQSTPAPAERRSRSVVAVRSTVPAKDAKHTTATTTKFNKASDIGFSTIPVTVESKELVLIYDNLLCFTGVKGVLATRHEFPIAIDGNVYSSVDHYYQSEKCKKLVPGKVCTALQSSIKQKDEQRDGKTAEKAKWAPLNHSLTARAFLKENRVPPHTVETWRRTDGVVAVYRAIAAKAQQCAELRKYYFGAAVRRAAQAQQCAELRKYYFGAAVHRVAQALQCTELRKYLHSVVDKIILHT</sequence>
<protein>
    <submittedName>
        <fullName evidence="1">Uncharacterized protein</fullName>
    </submittedName>
</protein>